<dbReference type="InterPro" id="IPR016167">
    <property type="entry name" value="FAD-bd_PCMH_sub1"/>
</dbReference>
<proteinExistence type="predicted"/>
<dbReference type="GO" id="GO:0003824">
    <property type="term" value="F:catalytic activity"/>
    <property type="evidence" value="ECO:0007669"/>
    <property type="project" value="InterPro"/>
</dbReference>
<dbReference type="Gene3D" id="3.30.70.2740">
    <property type="match status" value="1"/>
</dbReference>
<dbReference type="Gene3D" id="3.30.465.10">
    <property type="match status" value="1"/>
</dbReference>
<keyword evidence="2" id="KW-0274">FAD</keyword>
<dbReference type="GO" id="GO:0022904">
    <property type="term" value="P:respiratory electron transport chain"/>
    <property type="evidence" value="ECO:0007669"/>
    <property type="project" value="TreeGrafter"/>
</dbReference>
<name>A0A225SWK2_9BURK</name>
<organism evidence="4 5">
    <name type="scientific">Herbaspirillum aquaticum</name>
    <dbReference type="NCBI Taxonomy" id="568783"/>
    <lineage>
        <taxon>Bacteria</taxon>
        <taxon>Pseudomonadati</taxon>
        <taxon>Pseudomonadota</taxon>
        <taxon>Betaproteobacteria</taxon>
        <taxon>Burkholderiales</taxon>
        <taxon>Oxalobacteraceae</taxon>
        <taxon>Herbaspirillum</taxon>
    </lineage>
</organism>
<keyword evidence="1" id="KW-0285">Flavoprotein</keyword>
<dbReference type="Pfam" id="PF02913">
    <property type="entry name" value="FAD-oxidase_C"/>
    <property type="match status" value="1"/>
</dbReference>
<dbReference type="InterPro" id="IPR036318">
    <property type="entry name" value="FAD-bd_PCMH-like_sf"/>
</dbReference>
<evidence type="ECO:0000256" key="2">
    <source>
        <dbReference type="ARBA" id="ARBA00022827"/>
    </source>
</evidence>
<dbReference type="Gene3D" id="3.30.43.10">
    <property type="entry name" value="Uridine Diphospho-n-acetylenolpyruvylglucosamine Reductase, domain 2"/>
    <property type="match status" value="1"/>
</dbReference>
<dbReference type="InterPro" id="IPR016169">
    <property type="entry name" value="FAD-bd_PCMH_sub2"/>
</dbReference>
<dbReference type="AlphaFoldDB" id="A0A225SWK2"/>
<dbReference type="Proteomes" id="UP000214747">
    <property type="component" value="Unassembled WGS sequence"/>
</dbReference>
<dbReference type="GO" id="GO:0071949">
    <property type="term" value="F:FAD binding"/>
    <property type="evidence" value="ECO:0007669"/>
    <property type="project" value="InterPro"/>
</dbReference>
<dbReference type="Pfam" id="PF01565">
    <property type="entry name" value="FAD_binding_4"/>
    <property type="match status" value="1"/>
</dbReference>
<dbReference type="RefSeq" id="WP_088754739.1">
    <property type="nucleotide sequence ID" value="NZ_NJGV01000006.1"/>
</dbReference>
<evidence type="ECO:0000313" key="5">
    <source>
        <dbReference type="Proteomes" id="UP000214747"/>
    </source>
</evidence>
<evidence type="ECO:0000256" key="1">
    <source>
        <dbReference type="ARBA" id="ARBA00022630"/>
    </source>
</evidence>
<reference evidence="4 5" key="1">
    <citation type="journal article" date="2010" name="Int. J. Syst. Evol. Microbiol.">
        <title>Reclassification of Herbaspirillum putei as a later heterotypic synonym of Herbaspirillum huttiense, with the description of H. huttiense subsp. huttiense subsp. nov. and H. huttiense subsp. putei subsp. nov., comb. nov., and description of Herbaspirillum aquaticum sp. nov.</title>
        <authorList>
            <person name="Dobritsa A.P."/>
            <person name="Reddy M.C."/>
            <person name="Samadpour M."/>
        </authorList>
    </citation>
    <scope>NUCLEOTIDE SEQUENCE [LARGE SCALE GENOMIC DNA]</scope>
    <source>
        <strain evidence="4 5">IEH 4430</strain>
    </source>
</reference>
<dbReference type="InterPro" id="IPR004113">
    <property type="entry name" value="FAD-bd_oxidored_4_C"/>
</dbReference>
<dbReference type="EMBL" id="NJGV01000006">
    <property type="protein sequence ID" value="OWY35324.1"/>
    <property type="molecule type" value="Genomic_DNA"/>
</dbReference>
<dbReference type="PANTHER" id="PTHR43716:SF2">
    <property type="entry name" value="BLL6224 PROTEIN"/>
    <property type="match status" value="1"/>
</dbReference>
<feature type="domain" description="FAD-binding PCMH-type" evidence="3">
    <location>
        <begin position="36"/>
        <end position="217"/>
    </location>
</feature>
<sequence>MSVDAALARLQDLLGNAGLITSAPERQPYEHGPRYGAGQALCVARPANVAEAAELMRLCAAEKLRLIPQGANTGLVGAASPDSSGLQLILSMERIKGVIDIDPVDGVIQAWAGTRLSDLNQALAPHGLCFPIDLGADPSVGGMLAANTGGARLIRYGDVRHNTLGLQALLMQPPGELLKMGNRLHKNNTGPDWKQLFIGTAGSYGIVTQAVLRAHPLPRQRATALIVPSSLEAGLRLLQDAQAQFADFLTAFEGISRNALASVLRHLPQVSAPFDPLPDYALLVELSSSSAASEHFDLDKLFMAWLERHFDDAIVDAVVDKPETLWRLRHAISDSVKQEGKIVAFDISVSRSRMPAFRAEALALVERDFAGAEVFDFGHWGDGGVHFNLAIPPAQQPQFPPERIEALRTALYDLVAKPYQGSFSAEHGIGPFNQHYYQRYTQPEQRALAGRVQAVFDPHCLLGNTRFT</sequence>
<comment type="caution">
    <text evidence="4">The sequence shown here is derived from an EMBL/GenBank/DDBJ whole genome shotgun (WGS) entry which is preliminary data.</text>
</comment>
<dbReference type="InterPro" id="IPR016166">
    <property type="entry name" value="FAD-bd_PCMH"/>
</dbReference>
<dbReference type="SUPFAM" id="SSF55103">
    <property type="entry name" value="FAD-linked oxidases, C-terminal domain"/>
    <property type="match status" value="1"/>
</dbReference>
<gene>
    <name evidence="4" type="ORF">CEJ45_08610</name>
</gene>
<protein>
    <submittedName>
        <fullName evidence="4">Oxidoreductase</fullName>
    </submittedName>
</protein>
<dbReference type="InterPro" id="IPR006094">
    <property type="entry name" value="Oxid_FAD_bind_N"/>
</dbReference>
<dbReference type="PANTHER" id="PTHR43716">
    <property type="entry name" value="D-2-HYDROXYGLUTARATE DEHYDROGENASE, MITOCHONDRIAL"/>
    <property type="match status" value="1"/>
</dbReference>
<dbReference type="SUPFAM" id="SSF56176">
    <property type="entry name" value="FAD-binding/transporter-associated domain-like"/>
    <property type="match status" value="1"/>
</dbReference>
<dbReference type="InterPro" id="IPR051264">
    <property type="entry name" value="FAD-oxidored/transferase_4"/>
</dbReference>
<evidence type="ECO:0000259" key="3">
    <source>
        <dbReference type="PROSITE" id="PS51387"/>
    </source>
</evidence>
<evidence type="ECO:0000313" key="4">
    <source>
        <dbReference type="EMBL" id="OWY35324.1"/>
    </source>
</evidence>
<keyword evidence="5" id="KW-1185">Reference proteome</keyword>
<accession>A0A225SWK2</accession>
<dbReference type="InterPro" id="IPR016164">
    <property type="entry name" value="FAD-linked_Oxase-like_C"/>
</dbReference>
<dbReference type="Gene3D" id="3.30.70.2190">
    <property type="match status" value="1"/>
</dbReference>
<dbReference type="PROSITE" id="PS51387">
    <property type="entry name" value="FAD_PCMH"/>
    <property type="match status" value="1"/>
</dbReference>